<dbReference type="GO" id="GO:0020037">
    <property type="term" value="F:heme binding"/>
    <property type="evidence" value="ECO:0007669"/>
    <property type="project" value="TreeGrafter"/>
</dbReference>
<evidence type="ECO:0000256" key="9">
    <source>
        <dbReference type="ARBA" id="ARBA00023004"/>
    </source>
</evidence>
<proteinExistence type="inferred from homology"/>
<dbReference type="Proteomes" id="UP000220914">
    <property type="component" value="Unassembled WGS sequence"/>
</dbReference>
<dbReference type="EMBL" id="PDCP01000013">
    <property type="protein sequence ID" value="PEG39759.1"/>
    <property type="molecule type" value="Genomic_DNA"/>
</dbReference>
<feature type="transmembrane region" description="Helical" evidence="12">
    <location>
        <begin position="110"/>
        <end position="128"/>
    </location>
</feature>
<comment type="caution">
    <text evidence="15">The sequence shown here is derived from an EMBL/GenBank/DDBJ whole genome shotgun (WGS) entry which is preliminary data.</text>
</comment>
<dbReference type="RefSeq" id="WP_097939814.1">
    <property type="nucleotide sequence ID" value="NZ_BLKS01000001.1"/>
</dbReference>
<evidence type="ECO:0000313" key="16">
    <source>
        <dbReference type="Proteomes" id="UP000220914"/>
    </source>
</evidence>
<evidence type="ECO:0000259" key="13">
    <source>
        <dbReference type="Pfam" id="PF01292"/>
    </source>
</evidence>
<feature type="domain" description="Cytochrome b561 bacterial/Ni-hydrogenase" evidence="13">
    <location>
        <begin position="10"/>
        <end position="215"/>
    </location>
</feature>
<reference evidence="14" key="3">
    <citation type="submission" date="2020-02" db="EMBL/GenBank/DDBJ databases">
        <authorList>
            <person name="Matsumoto Y."/>
            <person name="Motooka D."/>
            <person name="Nakamura S."/>
        </authorList>
    </citation>
    <scope>NUCLEOTIDE SEQUENCE</scope>
    <source>
        <strain evidence="14">JCM 6377</strain>
    </source>
</reference>
<feature type="transmembrane region" description="Helical" evidence="12">
    <location>
        <begin position="155"/>
        <end position="172"/>
    </location>
</feature>
<dbReference type="SUPFAM" id="SSF81342">
    <property type="entry name" value="Transmembrane di-heme cytochromes"/>
    <property type="match status" value="1"/>
</dbReference>
<dbReference type="InterPro" id="IPR011577">
    <property type="entry name" value="Cyt_b561_bac/Ni-Hgenase"/>
</dbReference>
<evidence type="ECO:0000256" key="2">
    <source>
        <dbReference type="ARBA" id="ARBA00022448"/>
    </source>
</evidence>
<evidence type="ECO:0000256" key="1">
    <source>
        <dbReference type="ARBA" id="ARBA00004651"/>
    </source>
</evidence>
<gene>
    <name evidence="15" type="ORF">CQY20_09400</name>
    <name evidence="14" type="ORF">MAGR_39730</name>
</gene>
<dbReference type="PANTHER" id="PTHR30529:SF1">
    <property type="entry name" value="CYTOCHROME B561 HOMOLOG 2"/>
    <property type="match status" value="1"/>
</dbReference>
<evidence type="ECO:0000256" key="11">
    <source>
        <dbReference type="ARBA" id="ARBA00037975"/>
    </source>
</evidence>
<dbReference type="OrthoDB" id="7280471at2"/>
<keyword evidence="10 12" id="KW-0472">Membrane</keyword>
<dbReference type="EMBL" id="BLKS01000001">
    <property type="protein sequence ID" value="GFG52532.1"/>
    <property type="molecule type" value="Genomic_DNA"/>
</dbReference>
<evidence type="ECO:0000256" key="5">
    <source>
        <dbReference type="ARBA" id="ARBA00022692"/>
    </source>
</evidence>
<name>A0A2A7N7E6_MYCAG</name>
<evidence type="ECO:0000313" key="15">
    <source>
        <dbReference type="EMBL" id="PEG39759.1"/>
    </source>
</evidence>
<keyword evidence="8 12" id="KW-1133">Transmembrane helix</keyword>
<dbReference type="InterPro" id="IPR016174">
    <property type="entry name" value="Di-haem_cyt_TM"/>
</dbReference>
<organism evidence="15 16">
    <name type="scientific">Mycolicibacterium agri</name>
    <name type="common">Mycobacterium agri</name>
    <dbReference type="NCBI Taxonomy" id="36811"/>
    <lineage>
        <taxon>Bacteria</taxon>
        <taxon>Bacillati</taxon>
        <taxon>Actinomycetota</taxon>
        <taxon>Actinomycetes</taxon>
        <taxon>Mycobacteriales</taxon>
        <taxon>Mycobacteriaceae</taxon>
        <taxon>Mycolicibacterium</taxon>
    </lineage>
</organism>
<reference evidence="14 17" key="2">
    <citation type="journal article" date="2019" name="Emerg. Microbes Infect.">
        <title>Comprehensive subspecies identification of 175 nontuberculous mycobacteria species based on 7547 genomic profiles.</title>
        <authorList>
            <person name="Matsumoto Y."/>
            <person name="Kinjo T."/>
            <person name="Motooka D."/>
            <person name="Nabeya D."/>
            <person name="Jung N."/>
            <person name="Uechi K."/>
            <person name="Horii T."/>
            <person name="Iida T."/>
            <person name="Fujita J."/>
            <person name="Nakamura S."/>
        </authorList>
    </citation>
    <scope>NUCLEOTIDE SEQUENCE [LARGE SCALE GENOMIC DNA]</scope>
    <source>
        <strain evidence="14 17">JCM 6377</strain>
    </source>
</reference>
<dbReference type="PANTHER" id="PTHR30529">
    <property type="entry name" value="CYTOCHROME B561"/>
    <property type="match status" value="1"/>
</dbReference>
<keyword evidence="2" id="KW-0813">Transport</keyword>
<comment type="subcellular location">
    <subcellularLocation>
        <location evidence="1">Cell membrane</location>
        <topology evidence="1">Multi-pass membrane protein</topology>
    </subcellularLocation>
</comment>
<dbReference type="GO" id="GO:0009055">
    <property type="term" value="F:electron transfer activity"/>
    <property type="evidence" value="ECO:0007669"/>
    <property type="project" value="InterPro"/>
</dbReference>
<sequence>MRLRNGEHGYGAVTKFLHWLTVFAIVGQFLVGLTMEADDAALDREKARIDALEDIGKDVAKDRGLEELFEVEIERLEEDLDARRDEYMSAAFTDVFSGRFLTDGVSLPEIHVLLGLSILLLGMARVLWRAFTPLPPWAPYLEPGERRLETVLEKLLLTMLFVVPFTGLLLIFGDIDWLAAHIGAQVVLLLVIAVHVGLVLRHTVVRRDGQLWRMV</sequence>
<protein>
    <recommendedName>
        <fullName evidence="13">Cytochrome b561 bacterial/Ni-hydrogenase domain-containing protein</fullName>
    </recommendedName>
</protein>
<keyword evidence="16" id="KW-1185">Reference proteome</keyword>
<keyword evidence="6" id="KW-0479">Metal-binding</keyword>
<dbReference type="GO" id="GO:0046872">
    <property type="term" value="F:metal ion binding"/>
    <property type="evidence" value="ECO:0007669"/>
    <property type="project" value="UniProtKB-KW"/>
</dbReference>
<keyword evidence="9" id="KW-0408">Iron</keyword>
<keyword evidence="4" id="KW-0349">Heme</keyword>
<evidence type="ECO:0000256" key="4">
    <source>
        <dbReference type="ARBA" id="ARBA00022617"/>
    </source>
</evidence>
<dbReference type="Pfam" id="PF01292">
    <property type="entry name" value="Ni_hydr_CYTB"/>
    <property type="match status" value="1"/>
</dbReference>
<evidence type="ECO:0000256" key="6">
    <source>
        <dbReference type="ARBA" id="ARBA00022723"/>
    </source>
</evidence>
<evidence type="ECO:0000256" key="10">
    <source>
        <dbReference type="ARBA" id="ARBA00023136"/>
    </source>
</evidence>
<dbReference type="InterPro" id="IPR052168">
    <property type="entry name" value="Cytochrome_b561_oxidase"/>
</dbReference>
<keyword evidence="7" id="KW-0249">Electron transport</keyword>
<dbReference type="GO" id="GO:0005886">
    <property type="term" value="C:plasma membrane"/>
    <property type="evidence" value="ECO:0007669"/>
    <property type="project" value="UniProtKB-SubCell"/>
</dbReference>
<comment type="similarity">
    <text evidence="11">Belongs to the cytochrome b561 family.</text>
</comment>
<dbReference type="AlphaFoldDB" id="A0A2A7N7E6"/>
<evidence type="ECO:0000313" key="14">
    <source>
        <dbReference type="EMBL" id="GFG52532.1"/>
    </source>
</evidence>
<dbReference type="GO" id="GO:0022904">
    <property type="term" value="P:respiratory electron transport chain"/>
    <property type="evidence" value="ECO:0007669"/>
    <property type="project" value="InterPro"/>
</dbReference>
<reference evidence="15 16" key="1">
    <citation type="submission" date="2017-10" db="EMBL/GenBank/DDBJ databases">
        <title>The new phylogeny of genus Mycobacterium.</title>
        <authorList>
            <person name="Tortoli E."/>
            <person name="Trovato A."/>
            <person name="Cirillo D.M."/>
        </authorList>
    </citation>
    <scope>NUCLEOTIDE SEQUENCE [LARGE SCALE GENOMIC DNA]</scope>
    <source>
        <strain evidence="15 16">CCUG37673</strain>
    </source>
</reference>
<evidence type="ECO:0000256" key="3">
    <source>
        <dbReference type="ARBA" id="ARBA00022475"/>
    </source>
</evidence>
<feature type="transmembrane region" description="Helical" evidence="12">
    <location>
        <begin position="12"/>
        <end position="31"/>
    </location>
</feature>
<dbReference type="Proteomes" id="UP000465302">
    <property type="component" value="Unassembled WGS sequence"/>
</dbReference>
<accession>A0A2A7N7E6</accession>
<keyword evidence="3" id="KW-1003">Cell membrane</keyword>
<feature type="transmembrane region" description="Helical" evidence="12">
    <location>
        <begin position="178"/>
        <end position="200"/>
    </location>
</feature>
<evidence type="ECO:0000313" key="17">
    <source>
        <dbReference type="Proteomes" id="UP000465302"/>
    </source>
</evidence>
<evidence type="ECO:0000256" key="8">
    <source>
        <dbReference type="ARBA" id="ARBA00022989"/>
    </source>
</evidence>
<evidence type="ECO:0000256" key="7">
    <source>
        <dbReference type="ARBA" id="ARBA00022982"/>
    </source>
</evidence>
<keyword evidence="5 12" id="KW-0812">Transmembrane</keyword>
<evidence type="ECO:0000256" key="12">
    <source>
        <dbReference type="SAM" id="Phobius"/>
    </source>
</evidence>